<dbReference type="AlphaFoldDB" id="A0A401SS05"/>
<dbReference type="PANTHER" id="PTHR11266">
    <property type="entry name" value="PEROXISOMAL MEMBRANE PROTEIN 2, PXMP2 MPV17"/>
    <property type="match status" value="1"/>
</dbReference>
<dbReference type="OMA" id="AGWWRVL"/>
<dbReference type="OrthoDB" id="5345392at2759"/>
<evidence type="ECO:0008006" key="9">
    <source>
        <dbReference type="Google" id="ProtNLM"/>
    </source>
</evidence>
<gene>
    <name evidence="7" type="ORF">chiPu_0011647</name>
</gene>
<evidence type="ECO:0000256" key="4">
    <source>
        <dbReference type="ARBA" id="ARBA00022989"/>
    </source>
</evidence>
<evidence type="ECO:0000256" key="5">
    <source>
        <dbReference type="ARBA" id="ARBA00023136"/>
    </source>
</evidence>
<dbReference type="Proteomes" id="UP000287033">
    <property type="component" value="Unassembled WGS sequence"/>
</dbReference>
<evidence type="ECO:0000256" key="2">
    <source>
        <dbReference type="ARBA" id="ARBA00006824"/>
    </source>
</evidence>
<keyword evidence="8" id="KW-1185">Reference proteome</keyword>
<evidence type="ECO:0000313" key="8">
    <source>
        <dbReference type="Proteomes" id="UP000287033"/>
    </source>
</evidence>
<reference evidence="7 8" key="1">
    <citation type="journal article" date="2018" name="Nat. Ecol. Evol.">
        <title>Shark genomes provide insights into elasmobranch evolution and the origin of vertebrates.</title>
        <authorList>
            <person name="Hara Y"/>
            <person name="Yamaguchi K"/>
            <person name="Onimaru K"/>
            <person name="Kadota M"/>
            <person name="Koyanagi M"/>
            <person name="Keeley SD"/>
            <person name="Tatsumi K"/>
            <person name="Tanaka K"/>
            <person name="Motone F"/>
            <person name="Kageyama Y"/>
            <person name="Nozu R"/>
            <person name="Adachi N"/>
            <person name="Nishimura O"/>
            <person name="Nakagawa R"/>
            <person name="Tanegashima C"/>
            <person name="Kiyatake I"/>
            <person name="Matsumoto R"/>
            <person name="Murakumo K"/>
            <person name="Nishida K"/>
            <person name="Terakita A"/>
            <person name="Kuratani S"/>
            <person name="Sato K"/>
            <person name="Hyodo S Kuraku.S."/>
        </authorList>
    </citation>
    <scope>NUCLEOTIDE SEQUENCE [LARGE SCALE GENOMIC DNA]</scope>
</reference>
<dbReference type="GO" id="GO:0005739">
    <property type="term" value="C:mitochondrion"/>
    <property type="evidence" value="ECO:0007669"/>
    <property type="project" value="TreeGrafter"/>
</dbReference>
<comment type="subcellular location">
    <subcellularLocation>
        <location evidence="1">Membrane</location>
        <topology evidence="1">Multi-pass membrane protein</topology>
    </subcellularLocation>
</comment>
<keyword evidence="5" id="KW-0472">Membrane</keyword>
<dbReference type="STRING" id="137246.A0A401SS05"/>
<dbReference type="InterPro" id="IPR007248">
    <property type="entry name" value="Mpv17_PMP22"/>
</dbReference>
<organism evidence="7 8">
    <name type="scientific">Chiloscyllium punctatum</name>
    <name type="common">Brownbanded bambooshark</name>
    <name type="synonym">Hemiscyllium punctatum</name>
    <dbReference type="NCBI Taxonomy" id="137246"/>
    <lineage>
        <taxon>Eukaryota</taxon>
        <taxon>Metazoa</taxon>
        <taxon>Chordata</taxon>
        <taxon>Craniata</taxon>
        <taxon>Vertebrata</taxon>
        <taxon>Chondrichthyes</taxon>
        <taxon>Elasmobranchii</taxon>
        <taxon>Galeomorphii</taxon>
        <taxon>Galeoidea</taxon>
        <taxon>Orectolobiformes</taxon>
        <taxon>Hemiscylliidae</taxon>
        <taxon>Chiloscyllium</taxon>
    </lineage>
</organism>
<protein>
    <recommendedName>
        <fullName evidence="9">Mpv17-like protein</fullName>
    </recommendedName>
</protein>
<accession>A0A401SS05</accession>
<proteinExistence type="inferred from homology"/>
<evidence type="ECO:0000256" key="1">
    <source>
        <dbReference type="ARBA" id="ARBA00004141"/>
    </source>
</evidence>
<dbReference type="PANTHER" id="PTHR11266:SF39">
    <property type="entry name" value="MPV17-LIKE PROTEIN"/>
    <property type="match status" value="1"/>
</dbReference>
<comment type="similarity">
    <text evidence="2 6">Belongs to the peroxisomal membrane protein PXMP2/4 family.</text>
</comment>
<name>A0A401SS05_CHIPU</name>
<evidence type="ECO:0000256" key="6">
    <source>
        <dbReference type="RuleBase" id="RU363053"/>
    </source>
</evidence>
<dbReference type="EMBL" id="BEZZ01000491">
    <property type="protein sequence ID" value="GCC33179.1"/>
    <property type="molecule type" value="Genomic_DNA"/>
</dbReference>
<evidence type="ECO:0000256" key="3">
    <source>
        <dbReference type="ARBA" id="ARBA00022692"/>
    </source>
</evidence>
<comment type="caution">
    <text evidence="7">The sequence shown here is derived from an EMBL/GenBank/DDBJ whole genome shotgun (WGS) entry which is preliminary data.</text>
</comment>
<dbReference type="GO" id="GO:0061668">
    <property type="term" value="P:mitochondrial ribosome assembly"/>
    <property type="evidence" value="ECO:0007669"/>
    <property type="project" value="TreeGrafter"/>
</dbReference>
<keyword evidence="4" id="KW-1133">Transmembrane helix</keyword>
<keyword evidence="3" id="KW-0812">Transmembrane</keyword>
<sequence length="132" mass="15361">MLKFLLAQAKRFPWITNITWYSSIFTAGDLAQQKLHNKEKVDLKQTRNVAILAFSFHGNIFYLWLRLMERMFPGTAPGNVLRKVVCDQLVITPTGVSGFYIGMSVMEGKHDIFAVWREKFWDTYKVKKEPEA</sequence>
<evidence type="ECO:0000313" key="7">
    <source>
        <dbReference type="EMBL" id="GCC33179.1"/>
    </source>
</evidence>
<dbReference type="GO" id="GO:0016020">
    <property type="term" value="C:membrane"/>
    <property type="evidence" value="ECO:0007669"/>
    <property type="project" value="UniProtKB-SubCell"/>
</dbReference>